<dbReference type="EMBL" id="FZQP02004000">
    <property type="protein sequence ID" value="VVC99174.1"/>
    <property type="molecule type" value="Genomic_DNA"/>
</dbReference>
<protein>
    <submittedName>
        <fullName evidence="1">Uncharacterized protein</fullName>
    </submittedName>
</protein>
<accession>A0A5E4QMK9</accession>
<keyword evidence="2" id="KW-1185">Reference proteome</keyword>
<sequence length="94" mass="10991">MFINIEILRRYLKMQAIQSLHSIACIQKCSRTKVYRKRIDPFSLGDEVFLKRYRFSKQTAKVIINLVREELELNRKGCGTSPELQQLPVGYAAE</sequence>
<name>A0A5E4QMK9_9NEOP</name>
<dbReference type="AlphaFoldDB" id="A0A5E4QMK9"/>
<dbReference type="Proteomes" id="UP000324832">
    <property type="component" value="Unassembled WGS sequence"/>
</dbReference>
<reference evidence="1 2" key="1">
    <citation type="submission" date="2017-07" db="EMBL/GenBank/DDBJ databases">
        <authorList>
            <person name="Talla V."/>
            <person name="Backstrom N."/>
        </authorList>
    </citation>
    <scope>NUCLEOTIDE SEQUENCE [LARGE SCALE GENOMIC DNA]</scope>
</reference>
<gene>
    <name evidence="1" type="ORF">LSINAPIS_LOCUS10103</name>
</gene>
<evidence type="ECO:0000313" key="2">
    <source>
        <dbReference type="Proteomes" id="UP000324832"/>
    </source>
</evidence>
<organism evidence="1 2">
    <name type="scientific">Leptidea sinapis</name>
    <dbReference type="NCBI Taxonomy" id="189913"/>
    <lineage>
        <taxon>Eukaryota</taxon>
        <taxon>Metazoa</taxon>
        <taxon>Ecdysozoa</taxon>
        <taxon>Arthropoda</taxon>
        <taxon>Hexapoda</taxon>
        <taxon>Insecta</taxon>
        <taxon>Pterygota</taxon>
        <taxon>Neoptera</taxon>
        <taxon>Endopterygota</taxon>
        <taxon>Lepidoptera</taxon>
        <taxon>Glossata</taxon>
        <taxon>Ditrysia</taxon>
        <taxon>Papilionoidea</taxon>
        <taxon>Pieridae</taxon>
        <taxon>Dismorphiinae</taxon>
        <taxon>Leptidea</taxon>
    </lineage>
</organism>
<proteinExistence type="predicted"/>
<evidence type="ECO:0000313" key="1">
    <source>
        <dbReference type="EMBL" id="VVC99174.1"/>
    </source>
</evidence>